<dbReference type="Pfam" id="PF00005">
    <property type="entry name" value="ABC_tran"/>
    <property type="match status" value="1"/>
</dbReference>
<evidence type="ECO:0000256" key="4">
    <source>
        <dbReference type="ARBA" id="ARBA00022840"/>
    </source>
</evidence>
<keyword evidence="4 10" id="KW-0067">ATP-binding</keyword>
<feature type="transmembrane region" description="Helical" evidence="7">
    <location>
        <begin position="262"/>
        <end position="280"/>
    </location>
</feature>
<comment type="subcellular location">
    <subcellularLocation>
        <location evidence="1">Cell membrane</location>
        <topology evidence="1">Multi-pass membrane protein</topology>
    </subcellularLocation>
</comment>
<feature type="transmembrane region" description="Helical" evidence="7">
    <location>
        <begin position="147"/>
        <end position="166"/>
    </location>
</feature>
<evidence type="ECO:0000256" key="3">
    <source>
        <dbReference type="ARBA" id="ARBA00022741"/>
    </source>
</evidence>
<protein>
    <submittedName>
        <fullName evidence="10">ABC transporter ATP-binding protein/permease</fullName>
    </submittedName>
</protein>
<dbReference type="InterPro" id="IPR039421">
    <property type="entry name" value="Type_1_exporter"/>
</dbReference>
<dbReference type="InterPro" id="IPR003593">
    <property type="entry name" value="AAA+_ATPase"/>
</dbReference>
<feature type="transmembrane region" description="Helical" evidence="7">
    <location>
        <begin position="21"/>
        <end position="37"/>
    </location>
</feature>
<evidence type="ECO:0000256" key="2">
    <source>
        <dbReference type="ARBA" id="ARBA00022692"/>
    </source>
</evidence>
<comment type="caution">
    <text evidence="10">The sequence shown here is derived from an EMBL/GenBank/DDBJ whole genome shotgun (WGS) entry which is preliminary data.</text>
</comment>
<dbReference type="PROSITE" id="PS50929">
    <property type="entry name" value="ABC_TM1F"/>
    <property type="match status" value="1"/>
</dbReference>
<proteinExistence type="predicted"/>
<dbReference type="PROSITE" id="PS50893">
    <property type="entry name" value="ABC_TRANSPORTER_2"/>
    <property type="match status" value="1"/>
</dbReference>
<dbReference type="RefSeq" id="WP_252442480.1">
    <property type="nucleotide sequence ID" value="NZ_JAMWYK010000002.1"/>
</dbReference>
<dbReference type="InterPro" id="IPR003439">
    <property type="entry name" value="ABC_transporter-like_ATP-bd"/>
</dbReference>
<evidence type="ECO:0000256" key="6">
    <source>
        <dbReference type="ARBA" id="ARBA00023136"/>
    </source>
</evidence>
<evidence type="ECO:0000259" key="8">
    <source>
        <dbReference type="PROSITE" id="PS50893"/>
    </source>
</evidence>
<keyword evidence="11" id="KW-1185">Reference proteome</keyword>
<dbReference type="SMART" id="SM00382">
    <property type="entry name" value="AAA"/>
    <property type="match status" value="1"/>
</dbReference>
<evidence type="ECO:0000313" key="10">
    <source>
        <dbReference type="EMBL" id="MCO0831832.1"/>
    </source>
</evidence>
<feature type="transmembrane region" description="Helical" evidence="7">
    <location>
        <begin position="172"/>
        <end position="191"/>
    </location>
</feature>
<dbReference type="EMBL" id="JAMWYK010000002">
    <property type="protein sequence ID" value="MCO0831832.1"/>
    <property type="molecule type" value="Genomic_DNA"/>
</dbReference>
<dbReference type="CDD" id="cd18547">
    <property type="entry name" value="ABC_6TM_Tm288_like"/>
    <property type="match status" value="1"/>
</dbReference>
<dbReference type="Gene3D" id="1.20.1560.10">
    <property type="entry name" value="ABC transporter type 1, transmembrane domain"/>
    <property type="match status" value="1"/>
</dbReference>
<dbReference type="InterPro" id="IPR036640">
    <property type="entry name" value="ABC1_TM_sf"/>
</dbReference>
<evidence type="ECO:0000256" key="1">
    <source>
        <dbReference type="ARBA" id="ARBA00004651"/>
    </source>
</evidence>
<keyword evidence="5 7" id="KW-1133">Transmembrane helix</keyword>
<dbReference type="PANTHER" id="PTHR24221:SF608">
    <property type="entry name" value="ABC TRANSPORTER, ATP-BINDING PROTEIN"/>
    <property type="match status" value="1"/>
</dbReference>
<dbReference type="GO" id="GO:0005524">
    <property type="term" value="F:ATP binding"/>
    <property type="evidence" value="ECO:0007669"/>
    <property type="project" value="UniProtKB-KW"/>
</dbReference>
<gene>
    <name evidence="10" type="ORF">NFX39_01820</name>
</gene>
<evidence type="ECO:0000313" key="11">
    <source>
        <dbReference type="Proteomes" id="UP001523234"/>
    </source>
</evidence>
<keyword evidence="2 7" id="KW-0812">Transmembrane</keyword>
<dbReference type="Gene3D" id="3.40.50.300">
    <property type="entry name" value="P-loop containing nucleotide triphosphate hydrolases"/>
    <property type="match status" value="1"/>
</dbReference>
<keyword evidence="3" id="KW-0547">Nucleotide-binding</keyword>
<feature type="transmembrane region" description="Helical" evidence="7">
    <location>
        <begin position="69"/>
        <end position="93"/>
    </location>
</feature>
<sequence>MTKLKKAIVYFLTYLKPFWRGLLIAMAMTAIGTYAQIKAPLYLGDAISGLAHYVTDSFTPGKSASLTDFYHAILGMGAFYLLSEFGLVVSGFITSKISSESVGSMRRGLFGKLQKLPVAYFDKHQDGKILSLFTSDLDNVFNAMNQGVFQIFSQGLLFLGIIWMMLSKSVMMALVTMALSPVAILVALFIMKKARKQIEIQQAATGELNGYINEQLAGQAVLLAEGRQQESIETFKPYNAKVRAATQKGQFYSGLLSPLMQGFSLLNLAIVIFFGSWLVLHNGMDKASGLALVVVFVTYSQQYFQPISQITAIYNPLQLAVTGANRITDVLEKDNEVDTGSVEAGPLEEGVQLQHVDFAYQPDRPILKDVSIDVKKGQMVALVGPTGSGKTTVMNLLNRFYDLNGGKVLYDGRPLADFTLQSLRDHVGIVLQESVIFSKTIFENIAYGKPDATQEEVEAAAKQANIHDFIVSLKDGYQTKVTGADNLFSTGQKQLLSIARTILTNPDLLILDEATANVDTVTEEKIQAAMENVMKDRTSFVIAHRLKTILSADVIVVLKDGQVIEQGSHQELLNQKGFYSELYYNQMVFE</sequence>
<dbReference type="InterPro" id="IPR011527">
    <property type="entry name" value="ABC1_TM_dom"/>
</dbReference>
<evidence type="ECO:0000259" key="9">
    <source>
        <dbReference type="PROSITE" id="PS50929"/>
    </source>
</evidence>
<dbReference type="InterPro" id="IPR027417">
    <property type="entry name" value="P-loop_NTPase"/>
</dbReference>
<dbReference type="Pfam" id="PF00664">
    <property type="entry name" value="ABC_membrane"/>
    <property type="match status" value="1"/>
</dbReference>
<dbReference type="Proteomes" id="UP001523234">
    <property type="component" value="Unassembled WGS sequence"/>
</dbReference>
<evidence type="ECO:0000256" key="7">
    <source>
        <dbReference type="SAM" id="Phobius"/>
    </source>
</evidence>
<dbReference type="SUPFAM" id="SSF52540">
    <property type="entry name" value="P-loop containing nucleoside triphosphate hydrolases"/>
    <property type="match status" value="1"/>
</dbReference>
<organism evidence="10 11">
    <name type="scientific">Fructobacillus apis</name>
    <dbReference type="NCBI Taxonomy" id="2935017"/>
    <lineage>
        <taxon>Bacteria</taxon>
        <taxon>Bacillati</taxon>
        <taxon>Bacillota</taxon>
        <taxon>Bacilli</taxon>
        <taxon>Lactobacillales</taxon>
        <taxon>Lactobacillaceae</taxon>
        <taxon>Fructobacillus</taxon>
    </lineage>
</organism>
<dbReference type="PANTHER" id="PTHR24221">
    <property type="entry name" value="ATP-BINDING CASSETTE SUB-FAMILY B"/>
    <property type="match status" value="1"/>
</dbReference>
<feature type="domain" description="ABC transporter" evidence="8">
    <location>
        <begin position="351"/>
        <end position="585"/>
    </location>
</feature>
<dbReference type="SUPFAM" id="SSF90123">
    <property type="entry name" value="ABC transporter transmembrane region"/>
    <property type="match status" value="1"/>
</dbReference>
<evidence type="ECO:0000256" key="5">
    <source>
        <dbReference type="ARBA" id="ARBA00022989"/>
    </source>
</evidence>
<keyword evidence="6 7" id="KW-0472">Membrane</keyword>
<reference evidence="10 11" key="1">
    <citation type="submission" date="2022-06" db="EMBL/GenBank/DDBJ databases">
        <title>Fructobacillus taiwanensis sp. nov., isolated from the honeybee.</title>
        <authorList>
            <person name="Chen Y.-S."/>
            <person name="Wang L.-T."/>
            <person name="Lee Y.-S."/>
            <person name="Chang Y.-C."/>
            <person name="Wu H.-C."/>
            <person name="Liao C.-Y."/>
            <person name="Chen W.-H."/>
            <person name="Deng J.-N."/>
            <person name="Wang Y.-H."/>
        </authorList>
    </citation>
    <scope>NUCLEOTIDE SEQUENCE [LARGE SCALE GENOMIC DNA]</scope>
    <source>
        <strain evidence="10 11">W13</strain>
    </source>
</reference>
<feature type="domain" description="ABC transmembrane type-1" evidence="9">
    <location>
        <begin position="23"/>
        <end position="319"/>
    </location>
</feature>
<name>A0ABT0ZPB3_9LACO</name>
<accession>A0ABT0ZPB3</accession>